<dbReference type="GO" id="GO:0006493">
    <property type="term" value="P:protein O-linked glycosylation"/>
    <property type="evidence" value="ECO:0000318"/>
    <property type="project" value="GO_Central"/>
</dbReference>
<evidence type="ECO:0000256" key="5">
    <source>
        <dbReference type="ARBA" id="ARBA00023034"/>
    </source>
</evidence>
<keyword evidence="10" id="KW-1185">Reference proteome</keyword>
<evidence type="ECO:0000256" key="8">
    <source>
        <dbReference type="SAM" id="SignalP"/>
    </source>
</evidence>
<keyword evidence="3" id="KW-0328">Glycosyltransferase</keyword>
<keyword evidence="8" id="KW-0732">Signal</keyword>
<reference evidence="11 12" key="1">
    <citation type="submission" date="2025-04" db="UniProtKB">
        <authorList>
            <consortium name="RefSeq"/>
        </authorList>
    </citation>
    <scope>IDENTIFICATION</scope>
    <source>
        <strain evidence="11 12">J_2021</strain>
        <tissue evidence="11 12">Erythrocytes</tissue>
    </source>
</reference>
<evidence type="ECO:0000256" key="4">
    <source>
        <dbReference type="ARBA" id="ARBA00022679"/>
    </source>
</evidence>
<dbReference type="SUPFAM" id="SSF53448">
    <property type="entry name" value="Nucleotide-diphospho-sugar transferases"/>
    <property type="match status" value="1"/>
</dbReference>
<comment type="similarity">
    <text evidence="2">Belongs to the glycosyltransferase 32 family.</text>
</comment>
<sequence length="364" mass="42076">MMNGIKLFGILLFALSVGFVYKTTRKQLSFEHFPAFFSKPLINNNTNTNTNSNTNTNTHTNTNTNANINTNVNTNTNASMNPEEILRDGNGVIFLETTDRMEPPSLVLCAIESAARVYPDRPVVFFMKGLTDINSEEDEKRAKERFPSLSAFKNVYIFPLRMEELFKDTPLLEWYLKANKRWERYWIHNLSDGCRMAMIWRYGGLYFDADVISMRPIPENNFFTAQSTDTSGSSVFGLTPRNKFAWKCLNDFVLNYNGDIWGHQGPDLFTRVLKPLCGTEFKVVEDIICGNISCLNPERIYPIPYQNWRKYFEVWKELPSFSNSYGVHLWNYMNRDEKKSIVPGSNTLVDHLYKQYCPTVHGSL</sequence>
<dbReference type="PANTHER" id="PTHR12042:SF23">
    <property type="entry name" value="ALPHA-1,4-N-ACETYLGLUCOSAMINYLTRANSFERASE"/>
    <property type="match status" value="1"/>
</dbReference>
<keyword evidence="6" id="KW-0472">Membrane</keyword>
<feature type="chain" id="PRO_5044562357" evidence="8">
    <location>
        <begin position="23"/>
        <end position="364"/>
    </location>
</feature>
<dbReference type="InterPro" id="IPR029044">
    <property type="entry name" value="Nucleotide-diphossugar_trans"/>
</dbReference>
<dbReference type="Pfam" id="PF04488">
    <property type="entry name" value="Gly_transf_sug"/>
    <property type="match status" value="1"/>
</dbReference>
<evidence type="ECO:0000259" key="9">
    <source>
        <dbReference type="Pfam" id="PF04572"/>
    </source>
</evidence>
<dbReference type="Pfam" id="PF04572">
    <property type="entry name" value="Gb3_synth"/>
    <property type="match status" value="1"/>
</dbReference>
<evidence type="ECO:0000256" key="6">
    <source>
        <dbReference type="ARBA" id="ARBA00023136"/>
    </source>
</evidence>
<feature type="signal peptide" evidence="8">
    <location>
        <begin position="1"/>
        <end position="22"/>
    </location>
</feature>
<feature type="region of interest" description="Disordered" evidence="7">
    <location>
        <begin position="44"/>
        <end position="63"/>
    </location>
</feature>
<evidence type="ECO:0000256" key="3">
    <source>
        <dbReference type="ARBA" id="ARBA00022676"/>
    </source>
</evidence>
<dbReference type="GO" id="GO:0008375">
    <property type="term" value="F:acetylglucosaminyltransferase activity"/>
    <property type="evidence" value="ECO:0000318"/>
    <property type="project" value="GO_Central"/>
</dbReference>
<dbReference type="RefSeq" id="XP_041419432.1">
    <property type="nucleotide sequence ID" value="XM_041563498.1"/>
</dbReference>
<dbReference type="InterPro" id="IPR007577">
    <property type="entry name" value="GlycoTrfase_DXD_sugar-bd_CS"/>
</dbReference>
<dbReference type="Bgee" id="108717148">
    <property type="expression patterns" value="Expressed in spleen and 11 other cell types or tissues"/>
</dbReference>
<evidence type="ECO:0000313" key="13">
    <source>
        <dbReference type="RefSeq" id="XP_041419433.1"/>
    </source>
</evidence>
<dbReference type="Proteomes" id="UP000186698">
    <property type="component" value="Chromosome 5L"/>
</dbReference>
<protein>
    <submittedName>
        <fullName evidence="11">Alpha-1,4-N-acetylglucosaminyltransferase</fullName>
    </submittedName>
</protein>
<name>A0A1L8GB85_XENLA</name>
<evidence type="ECO:0000256" key="7">
    <source>
        <dbReference type="SAM" id="MobiDB-lite"/>
    </source>
</evidence>
<dbReference type="GO" id="GO:0000139">
    <property type="term" value="C:Golgi membrane"/>
    <property type="evidence" value="ECO:0007669"/>
    <property type="project" value="UniProtKB-SubCell"/>
</dbReference>
<dbReference type="STRING" id="8355.A0A1L8GB85"/>
<keyword evidence="5" id="KW-0333">Golgi apparatus</keyword>
<keyword evidence="4" id="KW-0808">Transferase</keyword>
<proteinExistence type="inferred from homology"/>
<evidence type="ECO:0000313" key="10">
    <source>
        <dbReference type="Proteomes" id="UP000186698"/>
    </source>
</evidence>
<accession>A0A1L8GB85</accession>
<dbReference type="GeneID" id="108717148"/>
<dbReference type="InterPro" id="IPR007652">
    <property type="entry name" value="A1-4-GlycosylTfrase_dom"/>
</dbReference>
<dbReference type="InterPro" id="IPR051981">
    <property type="entry name" value="Glycosyltransf_32"/>
</dbReference>
<dbReference type="RefSeq" id="XP_018119455.1">
    <property type="nucleotide sequence ID" value="XM_018263966.2"/>
</dbReference>
<dbReference type="AlphaFoldDB" id="A0A1L8GB85"/>
<evidence type="ECO:0000313" key="11">
    <source>
        <dbReference type="RefSeq" id="XP_018119455.1"/>
    </source>
</evidence>
<evidence type="ECO:0000256" key="1">
    <source>
        <dbReference type="ARBA" id="ARBA00004323"/>
    </source>
</evidence>
<dbReference type="RefSeq" id="XP_041419433.1">
    <property type="nucleotide sequence ID" value="XM_041563499.1"/>
</dbReference>
<dbReference type="PANTHER" id="PTHR12042">
    <property type="entry name" value="LACTOSYLCERAMIDE 4-ALPHA-GALACTOSYLTRANSFERASE ALPHA- 1,4-GALACTOSYLTRANSFERASE"/>
    <property type="match status" value="1"/>
</dbReference>
<comment type="subcellular location">
    <subcellularLocation>
        <location evidence="1">Golgi apparatus membrane</location>
        <topology evidence="1">Single-pass type II membrane protein</topology>
    </subcellularLocation>
</comment>
<dbReference type="OMA" id="QQWASIG"/>
<organism evidence="10 13">
    <name type="scientific">Xenopus laevis</name>
    <name type="common">African clawed frog</name>
    <dbReference type="NCBI Taxonomy" id="8355"/>
    <lineage>
        <taxon>Eukaryota</taxon>
        <taxon>Metazoa</taxon>
        <taxon>Chordata</taxon>
        <taxon>Craniata</taxon>
        <taxon>Vertebrata</taxon>
        <taxon>Euteleostomi</taxon>
        <taxon>Amphibia</taxon>
        <taxon>Batrachia</taxon>
        <taxon>Anura</taxon>
        <taxon>Pipoidea</taxon>
        <taxon>Pipidae</taxon>
        <taxon>Xenopodinae</taxon>
        <taxon>Xenopus</taxon>
        <taxon>Xenopus</taxon>
    </lineage>
</organism>
<feature type="domain" description="Alpha 1,4-glycosyltransferase" evidence="9">
    <location>
        <begin position="240"/>
        <end position="361"/>
    </location>
</feature>
<dbReference type="PaxDb" id="8355-A0A1L8GB85"/>
<gene>
    <name evidence="11 12 13" type="primary">LOC108717148</name>
</gene>
<evidence type="ECO:0000256" key="2">
    <source>
        <dbReference type="ARBA" id="ARBA00009003"/>
    </source>
</evidence>
<evidence type="ECO:0000313" key="12">
    <source>
        <dbReference type="RefSeq" id="XP_041419432.1"/>
    </source>
</evidence>
<dbReference type="Gene3D" id="3.90.550.20">
    <property type="match status" value="1"/>
</dbReference>
<dbReference type="KEGG" id="xla:108717148"/>